<sequence>MMIDFISKNKFINMEICHIPKEKRIIFSYPQLALRLKDEQKLTPLTYCF</sequence>
<dbReference type="Proteomes" id="UP000003835">
    <property type="component" value="Unassembled WGS sequence"/>
</dbReference>
<protein>
    <submittedName>
        <fullName evidence="1">Uncharacterized protein</fullName>
    </submittedName>
</protein>
<reference evidence="1 2" key="1">
    <citation type="submission" date="2008-07" db="EMBL/GenBank/DDBJ databases">
        <authorList>
            <person name="Tandeau de Marsac N."/>
            <person name="Ferriera S."/>
            <person name="Johnson J."/>
            <person name="Kravitz S."/>
            <person name="Beeson K."/>
            <person name="Sutton G."/>
            <person name="Rogers Y.-H."/>
            <person name="Friedman R."/>
            <person name="Frazier M."/>
            <person name="Venter J.C."/>
        </authorList>
    </citation>
    <scope>NUCLEOTIDE SEQUENCE [LARGE SCALE GENOMIC DNA]</scope>
    <source>
        <strain evidence="1 2">PCC 7420</strain>
    </source>
</reference>
<dbReference type="AlphaFoldDB" id="B4VK87"/>
<proteinExistence type="predicted"/>
<organism evidence="1 2">
    <name type="scientific">Coleofasciculus chthonoplastes PCC 7420</name>
    <dbReference type="NCBI Taxonomy" id="118168"/>
    <lineage>
        <taxon>Bacteria</taxon>
        <taxon>Bacillati</taxon>
        <taxon>Cyanobacteriota</taxon>
        <taxon>Cyanophyceae</taxon>
        <taxon>Coleofasciculales</taxon>
        <taxon>Coleofasciculaceae</taxon>
        <taxon>Coleofasciculus</taxon>
    </lineage>
</organism>
<dbReference type="HOGENOM" id="CLU_3134450_0_0_3"/>
<name>B4VK87_9CYAN</name>
<keyword evidence="2" id="KW-1185">Reference proteome</keyword>
<gene>
    <name evidence="1" type="ORF">MC7420_3170</name>
</gene>
<dbReference type="STRING" id="118168.MC7420_3170"/>
<accession>B4VK87</accession>
<dbReference type="EMBL" id="DS989843">
    <property type="protein sequence ID" value="EDX77846.1"/>
    <property type="molecule type" value="Genomic_DNA"/>
</dbReference>
<evidence type="ECO:0000313" key="2">
    <source>
        <dbReference type="Proteomes" id="UP000003835"/>
    </source>
</evidence>
<evidence type="ECO:0000313" key="1">
    <source>
        <dbReference type="EMBL" id="EDX77846.1"/>
    </source>
</evidence>